<feature type="compositionally biased region" description="Basic and acidic residues" evidence="1">
    <location>
        <begin position="93"/>
        <end position="123"/>
    </location>
</feature>
<sequence>MVLRKVLQLDPAIARDAPVQPLSIVSPALVEKPSGEEAPSKGPRCTKCGGKAQLETEHTISRAGAGDDSPILEFEELKRWWDERDRLELAALDQHVRTIDSKEKSNKSRARGETRSYDKRDQNDYESGLTGCLDSDADAGTEMGNGLQARAVYTPESTSDDEAEYNEDPITQDQALESMATATGRKEDAPQPVPPCTDSDWWKHKKLTEEDADRHFQQTIGWPGLDFIEKYIIDRPVLRPTSKPRDGDQKLSNLNWKKRAKDYKGDLYGSSEDGAEVEDSYLEDATSAIRWYKELVGCCSASHHLPLLAQDDSTRAKSSATGVVQEENKTVNGKKQANYTDSHAGGLGRMAKSGGCQERKRKESKSERFMWID</sequence>
<dbReference type="AlphaFoldDB" id="A0A4U0UHN3"/>
<name>A0A4U0UHN3_9PEZI</name>
<feature type="region of interest" description="Disordered" evidence="1">
    <location>
        <begin position="321"/>
        <end position="373"/>
    </location>
</feature>
<accession>A0A4U0UHN3</accession>
<organism evidence="2 3">
    <name type="scientific">Salinomyces thailandicus</name>
    <dbReference type="NCBI Taxonomy" id="706561"/>
    <lineage>
        <taxon>Eukaryota</taxon>
        <taxon>Fungi</taxon>
        <taxon>Dikarya</taxon>
        <taxon>Ascomycota</taxon>
        <taxon>Pezizomycotina</taxon>
        <taxon>Dothideomycetes</taxon>
        <taxon>Dothideomycetidae</taxon>
        <taxon>Mycosphaerellales</taxon>
        <taxon>Teratosphaeriaceae</taxon>
        <taxon>Salinomyces</taxon>
    </lineage>
</organism>
<keyword evidence="3" id="KW-1185">Reference proteome</keyword>
<evidence type="ECO:0000313" key="2">
    <source>
        <dbReference type="EMBL" id="TKA34055.1"/>
    </source>
</evidence>
<feature type="compositionally biased region" description="Polar residues" evidence="1">
    <location>
        <begin position="330"/>
        <end position="341"/>
    </location>
</feature>
<proteinExistence type="predicted"/>
<feature type="compositionally biased region" description="Acidic residues" evidence="1">
    <location>
        <begin position="158"/>
        <end position="167"/>
    </location>
</feature>
<evidence type="ECO:0000256" key="1">
    <source>
        <dbReference type="SAM" id="MobiDB-lite"/>
    </source>
</evidence>
<dbReference type="EMBL" id="NAJL01000001">
    <property type="protein sequence ID" value="TKA34055.1"/>
    <property type="molecule type" value="Genomic_DNA"/>
</dbReference>
<gene>
    <name evidence="2" type="ORF">B0A50_00035</name>
</gene>
<protein>
    <submittedName>
        <fullName evidence="2">Uncharacterized protein</fullName>
    </submittedName>
</protein>
<feature type="region of interest" description="Disordered" evidence="1">
    <location>
        <begin position="93"/>
        <end position="201"/>
    </location>
</feature>
<dbReference type="Proteomes" id="UP000308549">
    <property type="component" value="Unassembled WGS sequence"/>
</dbReference>
<reference evidence="2 3" key="1">
    <citation type="submission" date="2017-03" db="EMBL/GenBank/DDBJ databases">
        <title>Genomes of endolithic fungi from Antarctica.</title>
        <authorList>
            <person name="Coleine C."/>
            <person name="Masonjones S."/>
            <person name="Stajich J.E."/>
        </authorList>
    </citation>
    <scope>NUCLEOTIDE SEQUENCE [LARGE SCALE GENOMIC DNA]</scope>
    <source>
        <strain evidence="2 3">CCFEE 6315</strain>
    </source>
</reference>
<comment type="caution">
    <text evidence="2">The sequence shown here is derived from an EMBL/GenBank/DDBJ whole genome shotgun (WGS) entry which is preliminary data.</text>
</comment>
<feature type="compositionally biased region" description="Basic and acidic residues" evidence="1">
    <location>
        <begin position="357"/>
        <end position="373"/>
    </location>
</feature>
<evidence type="ECO:0000313" key="3">
    <source>
        <dbReference type="Proteomes" id="UP000308549"/>
    </source>
</evidence>